<protein>
    <submittedName>
        <fullName evidence="1">Uncharacterized protein</fullName>
    </submittedName>
</protein>
<comment type="caution">
    <text evidence="1">The sequence shown here is derived from an EMBL/GenBank/DDBJ whole genome shotgun (WGS) entry which is preliminary data.</text>
</comment>
<proteinExistence type="predicted"/>
<evidence type="ECO:0000313" key="1">
    <source>
        <dbReference type="EMBL" id="PKK89656.1"/>
    </source>
</evidence>
<gene>
    <name evidence="1" type="ORF">CVV64_13340</name>
</gene>
<dbReference type="Proteomes" id="UP000233256">
    <property type="component" value="Unassembled WGS sequence"/>
</dbReference>
<name>A0A2N1PMU0_9BACT</name>
<sequence length="81" mass="9506">MIQYLHFLPLIPISLLHMMICSATDDNQLLMILRARDFAADDRGFIGIFNYLNHLQVFLLRVSSLIRNGMYLSIYQMRIES</sequence>
<evidence type="ECO:0000313" key="2">
    <source>
        <dbReference type="Proteomes" id="UP000233256"/>
    </source>
</evidence>
<organism evidence="1 2">
    <name type="scientific">Candidatus Wallbacteria bacterium HGW-Wallbacteria-1</name>
    <dbReference type="NCBI Taxonomy" id="2013854"/>
    <lineage>
        <taxon>Bacteria</taxon>
        <taxon>Candidatus Walliibacteriota</taxon>
    </lineage>
</organism>
<reference evidence="1 2" key="1">
    <citation type="journal article" date="2017" name="ISME J.">
        <title>Potential for microbial H2 and metal transformations associated with novel bacteria and archaea in deep terrestrial subsurface sediments.</title>
        <authorList>
            <person name="Hernsdorf A.W."/>
            <person name="Amano Y."/>
            <person name="Miyakawa K."/>
            <person name="Ise K."/>
            <person name="Suzuki Y."/>
            <person name="Anantharaman K."/>
            <person name="Probst A."/>
            <person name="Burstein D."/>
            <person name="Thomas B.C."/>
            <person name="Banfield J.F."/>
        </authorList>
    </citation>
    <scope>NUCLEOTIDE SEQUENCE [LARGE SCALE GENOMIC DNA]</scope>
    <source>
        <strain evidence="1">HGW-Wallbacteria-1</strain>
    </source>
</reference>
<dbReference type="AlphaFoldDB" id="A0A2N1PMU0"/>
<accession>A0A2N1PMU0</accession>
<dbReference type="EMBL" id="PGXC01000014">
    <property type="protein sequence ID" value="PKK89656.1"/>
    <property type="molecule type" value="Genomic_DNA"/>
</dbReference>